<proteinExistence type="predicted"/>
<evidence type="ECO:0000313" key="1">
    <source>
        <dbReference type="EMBL" id="NDL58302.1"/>
    </source>
</evidence>
<dbReference type="RefSeq" id="WP_162450964.1">
    <property type="nucleotide sequence ID" value="NZ_WLZY01000004.1"/>
</dbReference>
<dbReference type="AlphaFoldDB" id="A0A7K3M5W6"/>
<sequence>MFIQVIQGHVRDEERLRAGMDRWLAEFAPNADGWLGGTYGITDDGMFVGTVRFESEEAARRNSQRPQQDAWWREMSECFDGEVTFHDCRDVMMFLGGGSDDAGFVQVIQGRVKDRDRMHSLIEQTDSVLASERPEIIGGTIAIDDDGIVTETVAFTSEAEAREGEQRELSAMARQLMDEERALLEDVHYLDLHEPWFASHR</sequence>
<accession>A0A7K3M5W6</accession>
<dbReference type="Proteomes" id="UP000460435">
    <property type="component" value="Unassembled WGS sequence"/>
</dbReference>
<reference evidence="1 2" key="1">
    <citation type="submission" date="2019-11" db="EMBL/GenBank/DDBJ databases">
        <authorList>
            <person name="Li X.-J."/>
            <person name="Feng X.-M."/>
        </authorList>
    </citation>
    <scope>NUCLEOTIDE SEQUENCE [LARGE SCALE GENOMIC DNA]</scope>
    <source>
        <strain evidence="1 2">XMNu-373</strain>
    </source>
</reference>
<keyword evidence="2" id="KW-1185">Reference proteome</keyword>
<dbReference type="InterPro" id="IPR011008">
    <property type="entry name" value="Dimeric_a/b-barrel"/>
</dbReference>
<comment type="caution">
    <text evidence="1">The sequence shown here is derived from an EMBL/GenBank/DDBJ whole genome shotgun (WGS) entry which is preliminary data.</text>
</comment>
<gene>
    <name evidence="1" type="ORF">F7O44_14600</name>
</gene>
<organism evidence="1 2">
    <name type="scientific">Phytoactinopolyspora mesophila</name>
    <dbReference type="NCBI Taxonomy" id="2650750"/>
    <lineage>
        <taxon>Bacteria</taxon>
        <taxon>Bacillati</taxon>
        <taxon>Actinomycetota</taxon>
        <taxon>Actinomycetes</taxon>
        <taxon>Jiangellales</taxon>
        <taxon>Jiangellaceae</taxon>
        <taxon>Phytoactinopolyspora</taxon>
    </lineage>
</organism>
<dbReference type="SUPFAM" id="SSF54909">
    <property type="entry name" value="Dimeric alpha+beta barrel"/>
    <property type="match status" value="1"/>
</dbReference>
<dbReference type="EMBL" id="WLZY01000004">
    <property type="protein sequence ID" value="NDL58302.1"/>
    <property type="molecule type" value="Genomic_DNA"/>
</dbReference>
<evidence type="ECO:0008006" key="3">
    <source>
        <dbReference type="Google" id="ProtNLM"/>
    </source>
</evidence>
<evidence type="ECO:0000313" key="2">
    <source>
        <dbReference type="Proteomes" id="UP000460435"/>
    </source>
</evidence>
<protein>
    <recommendedName>
        <fullName evidence="3">ABM domain-containing protein</fullName>
    </recommendedName>
</protein>
<name>A0A7K3M5W6_9ACTN</name>